<feature type="compositionally biased region" description="Polar residues" evidence="5">
    <location>
        <begin position="174"/>
        <end position="183"/>
    </location>
</feature>
<dbReference type="Pfam" id="PF13639">
    <property type="entry name" value="zf-RING_2"/>
    <property type="match status" value="1"/>
</dbReference>
<organism evidence="7 8">
    <name type="scientific">Lentithecium fluviatile CBS 122367</name>
    <dbReference type="NCBI Taxonomy" id="1168545"/>
    <lineage>
        <taxon>Eukaryota</taxon>
        <taxon>Fungi</taxon>
        <taxon>Dikarya</taxon>
        <taxon>Ascomycota</taxon>
        <taxon>Pezizomycotina</taxon>
        <taxon>Dothideomycetes</taxon>
        <taxon>Pleosporomycetidae</taxon>
        <taxon>Pleosporales</taxon>
        <taxon>Massarineae</taxon>
        <taxon>Lentitheciaceae</taxon>
        <taxon>Lentithecium</taxon>
    </lineage>
</organism>
<evidence type="ECO:0000256" key="2">
    <source>
        <dbReference type="ARBA" id="ARBA00022771"/>
    </source>
</evidence>
<feature type="compositionally biased region" description="Basic and acidic residues" evidence="5">
    <location>
        <begin position="196"/>
        <end position="206"/>
    </location>
</feature>
<dbReference type="SMART" id="SM01197">
    <property type="entry name" value="FANCL_C"/>
    <property type="match status" value="1"/>
</dbReference>
<evidence type="ECO:0000313" key="7">
    <source>
        <dbReference type="EMBL" id="KAF2681225.1"/>
    </source>
</evidence>
<feature type="compositionally biased region" description="Polar residues" evidence="5">
    <location>
        <begin position="146"/>
        <end position="167"/>
    </location>
</feature>
<dbReference type="Proteomes" id="UP000799291">
    <property type="component" value="Unassembled WGS sequence"/>
</dbReference>
<evidence type="ECO:0000256" key="1">
    <source>
        <dbReference type="ARBA" id="ARBA00022723"/>
    </source>
</evidence>
<evidence type="ECO:0000259" key="6">
    <source>
        <dbReference type="PROSITE" id="PS50089"/>
    </source>
</evidence>
<keyword evidence="2 4" id="KW-0863">Zinc-finger</keyword>
<dbReference type="InterPro" id="IPR013083">
    <property type="entry name" value="Znf_RING/FYVE/PHD"/>
</dbReference>
<dbReference type="PANTHER" id="PTHR45969">
    <property type="entry name" value="RING ZINC FINGER PROTEIN-RELATED"/>
    <property type="match status" value="1"/>
</dbReference>
<dbReference type="OrthoDB" id="3801318at2759"/>
<evidence type="ECO:0000256" key="3">
    <source>
        <dbReference type="ARBA" id="ARBA00022833"/>
    </source>
</evidence>
<evidence type="ECO:0000313" key="8">
    <source>
        <dbReference type="Proteomes" id="UP000799291"/>
    </source>
</evidence>
<keyword evidence="3" id="KW-0862">Zinc</keyword>
<name>A0A6G1IST7_9PLEO</name>
<dbReference type="SMART" id="SM00184">
    <property type="entry name" value="RING"/>
    <property type="match status" value="1"/>
</dbReference>
<dbReference type="AlphaFoldDB" id="A0A6G1IST7"/>
<keyword evidence="8" id="KW-1185">Reference proteome</keyword>
<dbReference type="Gene3D" id="3.30.40.10">
    <property type="entry name" value="Zinc/RING finger domain, C3HC4 (zinc finger)"/>
    <property type="match status" value="1"/>
</dbReference>
<dbReference type="PANTHER" id="PTHR45969:SF69">
    <property type="entry name" value="FINGER DOMAIN PROTEIN, PUTATIVE (AFU_ORTHOLOGUE AFUA_3G12190)-RELATED"/>
    <property type="match status" value="1"/>
</dbReference>
<keyword evidence="1" id="KW-0479">Metal-binding</keyword>
<feature type="region of interest" description="Disordered" evidence="5">
    <location>
        <begin position="140"/>
        <end position="220"/>
    </location>
</feature>
<dbReference type="GO" id="GO:0061630">
    <property type="term" value="F:ubiquitin protein ligase activity"/>
    <property type="evidence" value="ECO:0007669"/>
    <property type="project" value="TreeGrafter"/>
</dbReference>
<evidence type="ECO:0000256" key="4">
    <source>
        <dbReference type="PROSITE-ProRule" id="PRU00175"/>
    </source>
</evidence>
<protein>
    <recommendedName>
        <fullName evidence="6">RING-type domain-containing protein</fullName>
    </recommendedName>
</protein>
<dbReference type="EMBL" id="MU005592">
    <property type="protein sequence ID" value="KAF2681225.1"/>
    <property type="molecule type" value="Genomic_DNA"/>
</dbReference>
<dbReference type="InterPro" id="IPR001841">
    <property type="entry name" value="Znf_RING"/>
</dbReference>
<gene>
    <name evidence="7" type="ORF">K458DRAFT_392018</name>
</gene>
<dbReference type="PROSITE" id="PS50089">
    <property type="entry name" value="ZF_RING_2"/>
    <property type="match status" value="1"/>
</dbReference>
<dbReference type="SUPFAM" id="SSF57850">
    <property type="entry name" value="RING/U-box"/>
    <property type="match status" value="1"/>
</dbReference>
<sequence length="303" mass="34320">MELVVVRTLAQGQEKICEAAEQNIFVSRDTYLEYLKSILAPDGEKCAICQDVFTEAPIDVVETLQCRHPFHRGCIMEWFRSSNNQRDTCPQCRTVLYKVQPLTPGQATELNALEGSRYSSMHSYIPDISSFPTRNERTGLERAHQTRAQNDTTDVPWSPARATQSSVPEEAQQTRRQGNTMNDFSPPLTPVTPVQDTEHTATEESRQPPAQNNTTEMSGSPIQDEILFNALADRLAMSERQSNRLNAITDVNLPRAIALNNYLPVGDIVIQQFLSEYPTVPRQVVKRAFTRRFVETLCCRWSL</sequence>
<feature type="domain" description="RING-type" evidence="6">
    <location>
        <begin position="46"/>
        <end position="93"/>
    </location>
</feature>
<dbReference type="CDD" id="cd16448">
    <property type="entry name" value="RING-H2"/>
    <property type="match status" value="1"/>
</dbReference>
<dbReference type="GO" id="GO:0008270">
    <property type="term" value="F:zinc ion binding"/>
    <property type="evidence" value="ECO:0007669"/>
    <property type="project" value="UniProtKB-KW"/>
</dbReference>
<reference evidence="7" key="1">
    <citation type="journal article" date="2020" name="Stud. Mycol.">
        <title>101 Dothideomycetes genomes: a test case for predicting lifestyles and emergence of pathogens.</title>
        <authorList>
            <person name="Haridas S."/>
            <person name="Albert R."/>
            <person name="Binder M."/>
            <person name="Bloem J."/>
            <person name="Labutti K."/>
            <person name="Salamov A."/>
            <person name="Andreopoulos B."/>
            <person name="Baker S."/>
            <person name="Barry K."/>
            <person name="Bills G."/>
            <person name="Bluhm B."/>
            <person name="Cannon C."/>
            <person name="Castanera R."/>
            <person name="Culley D."/>
            <person name="Daum C."/>
            <person name="Ezra D."/>
            <person name="Gonzalez J."/>
            <person name="Henrissat B."/>
            <person name="Kuo A."/>
            <person name="Liang C."/>
            <person name="Lipzen A."/>
            <person name="Lutzoni F."/>
            <person name="Magnuson J."/>
            <person name="Mondo S."/>
            <person name="Nolan M."/>
            <person name="Ohm R."/>
            <person name="Pangilinan J."/>
            <person name="Park H.-J."/>
            <person name="Ramirez L."/>
            <person name="Alfaro M."/>
            <person name="Sun H."/>
            <person name="Tritt A."/>
            <person name="Yoshinaga Y."/>
            <person name="Zwiers L.-H."/>
            <person name="Turgeon B."/>
            <person name="Goodwin S."/>
            <person name="Spatafora J."/>
            <person name="Crous P."/>
            <person name="Grigoriev I."/>
        </authorList>
    </citation>
    <scope>NUCLEOTIDE SEQUENCE</scope>
    <source>
        <strain evidence="7">CBS 122367</strain>
    </source>
</reference>
<accession>A0A6G1IST7</accession>
<proteinExistence type="predicted"/>
<evidence type="ECO:0000256" key="5">
    <source>
        <dbReference type="SAM" id="MobiDB-lite"/>
    </source>
</evidence>
<feature type="compositionally biased region" description="Polar residues" evidence="5">
    <location>
        <begin position="208"/>
        <end position="220"/>
    </location>
</feature>
<dbReference type="GO" id="GO:0016567">
    <property type="term" value="P:protein ubiquitination"/>
    <property type="evidence" value="ECO:0007669"/>
    <property type="project" value="TreeGrafter"/>
</dbReference>